<dbReference type="Proteomes" id="UP001217089">
    <property type="component" value="Unassembled WGS sequence"/>
</dbReference>
<protein>
    <submittedName>
        <fullName evidence="1">Uncharacterized protein</fullName>
    </submittedName>
</protein>
<dbReference type="EMBL" id="JARBDR010000919">
    <property type="protein sequence ID" value="KAJ8300625.1"/>
    <property type="molecule type" value="Genomic_DNA"/>
</dbReference>
<accession>A0ABQ9EAU1</accession>
<organism evidence="1 2">
    <name type="scientific">Tegillarca granosa</name>
    <name type="common">Malaysian cockle</name>
    <name type="synonym">Anadara granosa</name>
    <dbReference type="NCBI Taxonomy" id="220873"/>
    <lineage>
        <taxon>Eukaryota</taxon>
        <taxon>Metazoa</taxon>
        <taxon>Spiralia</taxon>
        <taxon>Lophotrochozoa</taxon>
        <taxon>Mollusca</taxon>
        <taxon>Bivalvia</taxon>
        <taxon>Autobranchia</taxon>
        <taxon>Pteriomorphia</taxon>
        <taxon>Arcoida</taxon>
        <taxon>Arcoidea</taxon>
        <taxon>Arcidae</taxon>
        <taxon>Tegillarca</taxon>
    </lineage>
</organism>
<gene>
    <name evidence="1" type="ORF">KUTeg_022144</name>
</gene>
<evidence type="ECO:0000313" key="1">
    <source>
        <dbReference type="EMBL" id="KAJ8300625.1"/>
    </source>
</evidence>
<dbReference type="PANTHER" id="PTHR46791">
    <property type="entry name" value="EXPRESSED PROTEIN"/>
    <property type="match status" value="1"/>
</dbReference>
<comment type="caution">
    <text evidence="1">The sequence shown here is derived from an EMBL/GenBank/DDBJ whole genome shotgun (WGS) entry which is preliminary data.</text>
</comment>
<name>A0ABQ9EAU1_TEGGR</name>
<proteinExistence type="predicted"/>
<reference evidence="1 2" key="1">
    <citation type="submission" date="2022-12" db="EMBL/GenBank/DDBJ databases">
        <title>Chromosome-level genome of Tegillarca granosa.</title>
        <authorList>
            <person name="Kim J."/>
        </authorList>
    </citation>
    <scope>NUCLEOTIDE SEQUENCE [LARGE SCALE GENOMIC DNA]</scope>
    <source>
        <strain evidence="1">Teg-2019</strain>
        <tissue evidence="1">Adductor muscle</tissue>
    </source>
</reference>
<sequence>MEPLLADLFHKGLKNFSDIDTVINFIQNELNESGQWHGYRMMWQSCRENGLNVRLNDVRVILRNLDPQGVFLKTSRCLRRRIYFASGPNFIWHKDG</sequence>
<evidence type="ECO:0000313" key="2">
    <source>
        <dbReference type="Proteomes" id="UP001217089"/>
    </source>
</evidence>
<keyword evidence="2" id="KW-1185">Reference proteome</keyword>
<dbReference type="PANTHER" id="PTHR46791:SF13">
    <property type="entry name" value="CLR5 DOMAIN-CONTAINING PROTEIN"/>
    <property type="match status" value="1"/>
</dbReference>